<reference evidence="1" key="1">
    <citation type="submission" date="2021-04" db="EMBL/GenBank/DDBJ databases">
        <authorList>
            <consortium name="Molecular Ecology Group"/>
        </authorList>
    </citation>
    <scope>NUCLEOTIDE SEQUENCE</scope>
</reference>
<accession>A0A8S3ZG10</accession>
<proteinExistence type="predicted"/>
<dbReference type="OrthoDB" id="10252017at2759"/>
<sequence length="64" mass="6968">RCDLSCSPYCINKCDSANGSCTCRYNRTGKNCAGRNGLVSLCIVYCCLRVGAAAEQTILYLNTY</sequence>
<dbReference type="Proteomes" id="UP000678393">
    <property type="component" value="Unassembled WGS sequence"/>
</dbReference>
<name>A0A8S3ZG10_9EUPU</name>
<gene>
    <name evidence="1" type="ORF">CUNI_LOCUS14072</name>
</gene>
<evidence type="ECO:0000313" key="2">
    <source>
        <dbReference type="Proteomes" id="UP000678393"/>
    </source>
</evidence>
<feature type="non-terminal residue" evidence="1">
    <location>
        <position position="64"/>
    </location>
</feature>
<organism evidence="1 2">
    <name type="scientific">Candidula unifasciata</name>
    <dbReference type="NCBI Taxonomy" id="100452"/>
    <lineage>
        <taxon>Eukaryota</taxon>
        <taxon>Metazoa</taxon>
        <taxon>Spiralia</taxon>
        <taxon>Lophotrochozoa</taxon>
        <taxon>Mollusca</taxon>
        <taxon>Gastropoda</taxon>
        <taxon>Heterobranchia</taxon>
        <taxon>Euthyneura</taxon>
        <taxon>Panpulmonata</taxon>
        <taxon>Eupulmonata</taxon>
        <taxon>Stylommatophora</taxon>
        <taxon>Helicina</taxon>
        <taxon>Helicoidea</taxon>
        <taxon>Geomitridae</taxon>
        <taxon>Candidula</taxon>
    </lineage>
</organism>
<dbReference type="EMBL" id="CAJHNH020003091">
    <property type="protein sequence ID" value="CAG5128514.1"/>
    <property type="molecule type" value="Genomic_DNA"/>
</dbReference>
<comment type="caution">
    <text evidence="1">The sequence shown here is derived from an EMBL/GenBank/DDBJ whole genome shotgun (WGS) entry which is preliminary data.</text>
</comment>
<protein>
    <submittedName>
        <fullName evidence="1">Uncharacterized protein</fullName>
    </submittedName>
</protein>
<dbReference type="AlphaFoldDB" id="A0A8S3ZG10"/>
<feature type="non-terminal residue" evidence="1">
    <location>
        <position position="1"/>
    </location>
</feature>
<keyword evidence="2" id="KW-1185">Reference proteome</keyword>
<evidence type="ECO:0000313" key="1">
    <source>
        <dbReference type="EMBL" id="CAG5128514.1"/>
    </source>
</evidence>